<protein>
    <recommendedName>
        <fullName evidence="1">Schlafen AlbA-2 domain-containing protein</fullName>
    </recommendedName>
</protein>
<dbReference type="OrthoDB" id="346095at2"/>
<evidence type="ECO:0000259" key="1">
    <source>
        <dbReference type="Pfam" id="PF04326"/>
    </source>
</evidence>
<name>A0A7V7GV85_9GAMM</name>
<dbReference type="EMBL" id="QOVF01000002">
    <property type="protein sequence ID" value="KAA0695244.1"/>
    <property type="molecule type" value="Genomic_DNA"/>
</dbReference>
<dbReference type="InterPro" id="IPR007421">
    <property type="entry name" value="Schlafen_AlbA_2_dom"/>
</dbReference>
<dbReference type="Gene3D" id="3.30.950.30">
    <property type="entry name" value="Schlafen, AAA domain"/>
    <property type="match status" value="1"/>
</dbReference>
<sequence>MDEAHFEQLLKRSESDTLDFKSQGYSFSDNDSYESNVNRAKFAKDIISMANTPRDHTAFIVIGVEAKKDGSRTLRGMNLTAGATTTLKNAAFVMPKC</sequence>
<reference evidence="2 3" key="1">
    <citation type="submission" date="2018-07" db="EMBL/GenBank/DDBJ databases">
        <title>Pseudomonas laoshanensis sp. nov., isolated from soil.</title>
        <authorList>
            <person name="Sun J."/>
            <person name="Yu L."/>
            <person name="Wang M."/>
            <person name="Zhang C."/>
        </authorList>
    </citation>
    <scope>NUCLEOTIDE SEQUENCE [LARGE SCALE GENOMIC DNA]</scope>
    <source>
        <strain evidence="2 3">Y22</strain>
    </source>
</reference>
<evidence type="ECO:0000313" key="3">
    <source>
        <dbReference type="Proteomes" id="UP000463138"/>
    </source>
</evidence>
<dbReference type="Pfam" id="PF04326">
    <property type="entry name" value="SLFN_AlbA_2"/>
    <property type="match status" value="1"/>
</dbReference>
<organism evidence="2 3">
    <name type="scientific">Halopseudomonas laoshanensis</name>
    <dbReference type="NCBI Taxonomy" id="2268758"/>
    <lineage>
        <taxon>Bacteria</taxon>
        <taxon>Pseudomonadati</taxon>
        <taxon>Pseudomonadota</taxon>
        <taxon>Gammaproteobacteria</taxon>
        <taxon>Pseudomonadales</taxon>
        <taxon>Pseudomonadaceae</taxon>
        <taxon>Halopseudomonas</taxon>
    </lineage>
</organism>
<proteinExistence type="predicted"/>
<accession>A0A7V7GV85</accession>
<dbReference type="Proteomes" id="UP000463138">
    <property type="component" value="Unassembled WGS sequence"/>
</dbReference>
<gene>
    <name evidence="2" type="ORF">DT594_10455</name>
</gene>
<keyword evidence="3" id="KW-1185">Reference proteome</keyword>
<dbReference type="RefSeq" id="WP_149332601.1">
    <property type="nucleotide sequence ID" value="NZ_QOVF01000002.1"/>
</dbReference>
<comment type="caution">
    <text evidence="2">The sequence shown here is derived from an EMBL/GenBank/DDBJ whole genome shotgun (WGS) entry which is preliminary data.</text>
</comment>
<feature type="domain" description="Schlafen AlbA-2" evidence="1">
    <location>
        <begin position="14"/>
        <end position="77"/>
    </location>
</feature>
<dbReference type="InterPro" id="IPR038461">
    <property type="entry name" value="Schlafen_AlbA_2_dom_sf"/>
</dbReference>
<evidence type="ECO:0000313" key="2">
    <source>
        <dbReference type="EMBL" id="KAA0695244.1"/>
    </source>
</evidence>
<dbReference type="AlphaFoldDB" id="A0A7V7GV85"/>